<dbReference type="EMBL" id="SRLO01000261">
    <property type="protein sequence ID" value="TNN63959.1"/>
    <property type="molecule type" value="Genomic_DNA"/>
</dbReference>
<accession>A0A4Z2HDN2</accession>
<organism evidence="1 2">
    <name type="scientific">Liparis tanakae</name>
    <name type="common">Tanaka's snailfish</name>
    <dbReference type="NCBI Taxonomy" id="230148"/>
    <lineage>
        <taxon>Eukaryota</taxon>
        <taxon>Metazoa</taxon>
        <taxon>Chordata</taxon>
        <taxon>Craniata</taxon>
        <taxon>Vertebrata</taxon>
        <taxon>Euteleostomi</taxon>
        <taxon>Actinopterygii</taxon>
        <taxon>Neopterygii</taxon>
        <taxon>Teleostei</taxon>
        <taxon>Neoteleostei</taxon>
        <taxon>Acanthomorphata</taxon>
        <taxon>Eupercaria</taxon>
        <taxon>Perciformes</taxon>
        <taxon>Cottioidei</taxon>
        <taxon>Cottales</taxon>
        <taxon>Liparidae</taxon>
        <taxon>Liparis</taxon>
    </lineage>
</organism>
<dbReference type="AlphaFoldDB" id="A0A4Z2HDN2"/>
<gene>
    <name evidence="1" type="ORF">EYF80_025801</name>
</gene>
<evidence type="ECO:0000313" key="2">
    <source>
        <dbReference type="Proteomes" id="UP000314294"/>
    </source>
</evidence>
<dbReference type="Proteomes" id="UP000314294">
    <property type="component" value="Unassembled WGS sequence"/>
</dbReference>
<proteinExistence type="predicted"/>
<keyword evidence="2" id="KW-1185">Reference proteome</keyword>
<comment type="caution">
    <text evidence="1">The sequence shown here is derived from an EMBL/GenBank/DDBJ whole genome shotgun (WGS) entry which is preliminary data.</text>
</comment>
<sequence>MSAIIMVYPKYRMVLASPPKYAPIKVRGTEIQNQRANMATRVPNGMAAEDPSPHRIKFITKKSANTTLSRDGEDEVLVRGIKELME</sequence>
<reference evidence="1 2" key="1">
    <citation type="submission" date="2019-03" db="EMBL/GenBank/DDBJ databases">
        <title>First draft genome of Liparis tanakae, snailfish: a comprehensive survey of snailfish specific genes.</title>
        <authorList>
            <person name="Kim W."/>
            <person name="Song I."/>
            <person name="Jeong J.-H."/>
            <person name="Kim D."/>
            <person name="Kim S."/>
            <person name="Ryu S."/>
            <person name="Song J.Y."/>
            <person name="Lee S.K."/>
        </authorList>
    </citation>
    <scope>NUCLEOTIDE SEQUENCE [LARGE SCALE GENOMIC DNA]</scope>
    <source>
        <tissue evidence="1">Muscle</tissue>
    </source>
</reference>
<name>A0A4Z2HDN2_9TELE</name>
<evidence type="ECO:0000313" key="1">
    <source>
        <dbReference type="EMBL" id="TNN63959.1"/>
    </source>
</evidence>
<protein>
    <submittedName>
        <fullName evidence="1">Uncharacterized protein</fullName>
    </submittedName>
</protein>